<dbReference type="InterPro" id="IPR010730">
    <property type="entry name" value="HET"/>
</dbReference>
<proteinExistence type="predicted"/>
<dbReference type="PANTHER" id="PTHR33112:SF16">
    <property type="entry name" value="HETEROKARYON INCOMPATIBILITY DOMAIN-CONTAINING PROTEIN"/>
    <property type="match status" value="1"/>
</dbReference>
<reference evidence="3" key="1">
    <citation type="submission" date="2016-02" db="EMBL/GenBank/DDBJ databases">
        <title>Draft genome sequence of Microdochium bolleyi, a fungal endophyte of beachgrass.</title>
        <authorList>
            <consortium name="DOE Joint Genome Institute"/>
            <person name="David A.S."/>
            <person name="May G."/>
            <person name="Haridas S."/>
            <person name="Lim J."/>
            <person name="Wang M."/>
            <person name="Labutti K."/>
            <person name="Lipzen A."/>
            <person name="Barry K."/>
            <person name="Grigoriev I.V."/>
        </authorList>
    </citation>
    <scope>NUCLEOTIDE SEQUENCE [LARGE SCALE GENOMIC DNA]</scope>
    <source>
        <strain evidence="3">J235TASD1</strain>
    </source>
</reference>
<accession>A0A136IPG7</accession>
<dbReference type="PANTHER" id="PTHR33112">
    <property type="entry name" value="DOMAIN PROTEIN, PUTATIVE-RELATED"/>
    <property type="match status" value="1"/>
</dbReference>
<dbReference type="Proteomes" id="UP000070501">
    <property type="component" value="Unassembled WGS sequence"/>
</dbReference>
<gene>
    <name evidence="2" type="ORF">Micbo1qcDRAFT_218549</name>
</gene>
<dbReference type="STRING" id="196109.A0A136IPG7"/>
<dbReference type="OrthoDB" id="3486565at2759"/>
<evidence type="ECO:0000259" key="1">
    <source>
        <dbReference type="Pfam" id="PF06985"/>
    </source>
</evidence>
<feature type="non-terminal residue" evidence="2">
    <location>
        <position position="391"/>
    </location>
</feature>
<dbReference type="AlphaFoldDB" id="A0A136IPG7"/>
<dbReference type="Pfam" id="PF06985">
    <property type="entry name" value="HET"/>
    <property type="match status" value="1"/>
</dbReference>
<keyword evidence="3" id="KW-1185">Reference proteome</keyword>
<evidence type="ECO:0000313" key="3">
    <source>
        <dbReference type="Proteomes" id="UP000070501"/>
    </source>
</evidence>
<organism evidence="2 3">
    <name type="scientific">Microdochium bolleyi</name>
    <dbReference type="NCBI Taxonomy" id="196109"/>
    <lineage>
        <taxon>Eukaryota</taxon>
        <taxon>Fungi</taxon>
        <taxon>Dikarya</taxon>
        <taxon>Ascomycota</taxon>
        <taxon>Pezizomycotina</taxon>
        <taxon>Sordariomycetes</taxon>
        <taxon>Xylariomycetidae</taxon>
        <taxon>Xylariales</taxon>
        <taxon>Microdochiaceae</taxon>
        <taxon>Microdochium</taxon>
    </lineage>
</organism>
<dbReference type="EMBL" id="KQ964265">
    <property type="protein sequence ID" value="KXJ86810.1"/>
    <property type="molecule type" value="Genomic_DNA"/>
</dbReference>
<protein>
    <submittedName>
        <fullName evidence="2">Heterokaryon incompatibility protein-domain-containing protein</fullName>
    </submittedName>
</protein>
<feature type="domain" description="Heterokaryon incompatibility" evidence="1">
    <location>
        <begin position="60"/>
        <end position="213"/>
    </location>
</feature>
<evidence type="ECO:0000313" key="2">
    <source>
        <dbReference type="EMBL" id="KXJ86810.1"/>
    </source>
</evidence>
<name>A0A136IPG7_9PEZI</name>
<dbReference type="InParanoid" id="A0A136IPG7"/>
<sequence length="391" mass="44078">MQDCVANHKRCLTKKAKDAKPPTRILDLQVYQTPSDPDKSDIRLITTSTLPVEELATLRYAVLSHSWGSDIEARLEQSRLAAYSNRIPYARVPPTHKDAIVVARQLGFRYLWIDSLCIIQDSGEDCQRETAKMGDIYTSAELTIAAVSSGSNKTPFLQTQDTTYTEPITLHARRTPRLFTTEAPNNSASWSAPQGISDAVQGPLSRRAWTLQERALASRIVHFTAAGVRFECPTKFQSEDRQKSSLSPGYCARWSELETELDDTVLKCFEECGQSPMVRESYDWVVSHRPVFWRTMLRDYTTRGITKRTDKLPALSGVAARVQALLIGLDLWECVAGLWRDRLVEDLCWITNDAKQNRAPPILADETELPSWSWASISQQPTVYPIIGERG</sequence>